<dbReference type="GO" id="GO:0000398">
    <property type="term" value="P:mRNA splicing, via spliceosome"/>
    <property type="evidence" value="ECO:0007669"/>
    <property type="project" value="TreeGrafter"/>
</dbReference>
<dbReference type="GO" id="GO:0046540">
    <property type="term" value="C:U4/U6 x U5 tri-snRNP complex"/>
    <property type="evidence" value="ECO:0007669"/>
    <property type="project" value="TreeGrafter"/>
</dbReference>
<dbReference type="GO" id="GO:0071013">
    <property type="term" value="C:catalytic step 2 spliceosome"/>
    <property type="evidence" value="ECO:0007669"/>
    <property type="project" value="TreeGrafter"/>
</dbReference>
<feature type="domain" description="Sm" evidence="11">
    <location>
        <begin position="1"/>
        <end position="77"/>
    </location>
</feature>
<dbReference type="SMART" id="SM00651">
    <property type="entry name" value="Sm"/>
    <property type="match status" value="1"/>
</dbReference>
<dbReference type="GO" id="GO:0071004">
    <property type="term" value="C:U2-type prespliceosome"/>
    <property type="evidence" value="ECO:0007669"/>
    <property type="project" value="TreeGrafter"/>
</dbReference>
<keyword evidence="6" id="KW-0694">RNA-binding</keyword>
<protein>
    <recommendedName>
        <fullName evidence="10">Sm protein B</fullName>
    </recommendedName>
</protein>
<keyword evidence="13" id="KW-1185">Reference proteome</keyword>
<evidence type="ECO:0000256" key="1">
    <source>
        <dbReference type="ARBA" id="ARBA00004123"/>
    </source>
</evidence>
<dbReference type="GeneID" id="20521783"/>
<comment type="similarity">
    <text evidence="3">Belongs to the snRNP SmB/SmN family.</text>
</comment>
<keyword evidence="8" id="KW-0539">Nucleus</keyword>
<dbReference type="GO" id="GO:0005737">
    <property type="term" value="C:cytoplasm"/>
    <property type="evidence" value="ECO:0007669"/>
    <property type="project" value="UniProtKB-SubCell"/>
</dbReference>
<dbReference type="AlphaFoldDB" id="I7ANV1"/>
<keyword evidence="5" id="KW-0507">mRNA processing</keyword>
<keyword evidence="9" id="KW-0687">Ribonucleoprotein</keyword>
<evidence type="ECO:0000256" key="10">
    <source>
        <dbReference type="ARBA" id="ARBA00041355"/>
    </source>
</evidence>
<evidence type="ECO:0000259" key="11">
    <source>
        <dbReference type="PROSITE" id="PS52002"/>
    </source>
</evidence>
<evidence type="ECO:0000256" key="4">
    <source>
        <dbReference type="ARBA" id="ARBA00022490"/>
    </source>
</evidence>
<evidence type="ECO:0000256" key="2">
    <source>
        <dbReference type="ARBA" id="ARBA00004496"/>
    </source>
</evidence>
<dbReference type="Pfam" id="PF01423">
    <property type="entry name" value="LSM"/>
    <property type="match status" value="1"/>
</dbReference>
<dbReference type="GO" id="GO:0005687">
    <property type="term" value="C:U4 snRNP"/>
    <property type="evidence" value="ECO:0007669"/>
    <property type="project" value="TreeGrafter"/>
</dbReference>
<dbReference type="SUPFAM" id="SSF50182">
    <property type="entry name" value="Sm-like ribonucleoproteins"/>
    <property type="match status" value="1"/>
</dbReference>
<organism evidence="12 13">
    <name type="scientific">Encephalitozoon romaleae (strain SJ-2008)</name>
    <name type="common">Microsporidian parasite</name>
    <dbReference type="NCBI Taxonomy" id="1178016"/>
    <lineage>
        <taxon>Eukaryota</taxon>
        <taxon>Fungi</taxon>
        <taxon>Fungi incertae sedis</taxon>
        <taxon>Microsporidia</taxon>
        <taxon>Unikaryonidae</taxon>
        <taxon>Encephalitozoon</taxon>
    </lineage>
</organism>
<dbReference type="OrthoDB" id="2020720at2759"/>
<evidence type="ECO:0000313" key="12">
    <source>
        <dbReference type="EMBL" id="AFN83469.1"/>
    </source>
</evidence>
<name>I7ANV1_ENCRO</name>
<dbReference type="PANTHER" id="PTHR10701">
    <property type="entry name" value="SMALL NUCLEAR RIBONUCLEOPROTEIN-ASSOCIATED PROTEIN B AND N"/>
    <property type="match status" value="1"/>
</dbReference>
<evidence type="ECO:0000256" key="5">
    <source>
        <dbReference type="ARBA" id="ARBA00022664"/>
    </source>
</evidence>
<dbReference type="EMBL" id="CP003525">
    <property type="protein sequence ID" value="AFN83469.1"/>
    <property type="molecule type" value="Genomic_DNA"/>
</dbReference>
<dbReference type="RefSeq" id="XP_009264966.1">
    <property type="nucleotide sequence ID" value="XM_009266691.1"/>
</dbReference>
<proteinExistence type="inferred from homology"/>
<dbReference type="GO" id="GO:0005686">
    <property type="term" value="C:U2 snRNP"/>
    <property type="evidence" value="ECO:0007669"/>
    <property type="project" value="TreeGrafter"/>
</dbReference>
<reference evidence="12 13" key="1">
    <citation type="journal article" date="2012" name="Proc. Natl. Acad. Sci. U.S.A.">
        <title>Gain and loss of multiple functionally related, horizontally transferred genes in the reduced genomes of two microsporidian parasites.</title>
        <authorList>
            <person name="Pombert J.-F."/>
            <person name="Selman M."/>
            <person name="Burki F."/>
            <person name="Bardell F.T."/>
            <person name="Farinelli L."/>
            <person name="Solter L.F."/>
            <person name="Whitman D.W."/>
            <person name="Weiss L.M."/>
            <person name="Corradi N."/>
            <person name="Keeling P.J."/>
        </authorList>
    </citation>
    <scope>NUCLEOTIDE SEQUENCE [LARGE SCALE GENOMIC DNA]</scope>
    <source>
        <strain evidence="12 13">SJ-2008</strain>
    </source>
</reference>
<dbReference type="GO" id="GO:0005682">
    <property type="term" value="C:U5 snRNP"/>
    <property type="evidence" value="ECO:0007669"/>
    <property type="project" value="TreeGrafter"/>
</dbReference>
<dbReference type="GO" id="GO:0003723">
    <property type="term" value="F:RNA binding"/>
    <property type="evidence" value="ECO:0007669"/>
    <property type="project" value="UniProtKB-KW"/>
</dbReference>
<evidence type="ECO:0000256" key="9">
    <source>
        <dbReference type="ARBA" id="ARBA00023274"/>
    </source>
</evidence>
<dbReference type="InterPro" id="IPR047575">
    <property type="entry name" value="Sm"/>
</dbReference>
<dbReference type="InterPro" id="IPR010920">
    <property type="entry name" value="LSM_dom_sf"/>
</dbReference>
<keyword evidence="4" id="KW-0963">Cytoplasm</keyword>
<evidence type="ECO:0000256" key="6">
    <source>
        <dbReference type="ARBA" id="ARBA00022884"/>
    </source>
</evidence>
<comment type="subcellular location">
    <subcellularLocation>
        <location evidence="2">Cytoplasm</location>
    </subcellularLocation>
    <subcellularLocation>
        <location evidence="1">Nucleus</location>
    </subcellularLocation>
</comment>
<dbReference type="PROSITE" id="PS52002">
    <property type="entry name" value="SM"/>
    <property type="match status" value="1"/>
</dbReference>
<dbReference type="VEuPathDB" id="MicrosporidiaDB:EROM_080470"/>
<dbReference type="GO" id="GO:0070990">
    <property type="term" value="F:snRNP binding"/>
    <property type="evidence" value="ECO:0007669"/>
    <property type="project" value="TreeGrafter"/>
</dbReference>
<dbReference type="InterPro" id="IPR001163">
    <property type="entry name" value="Sm_dom_euk/arc"/>
</dbReference>
<evidence type="ECO:0000256" key="7">
    <source>
        <dbReference type="ARBA" id="ARBA00023187"/>
    </source>
</evidence>
<accession>I7ANV1</accession>
<keyword evidence="7" id="KW-0508">mRNA splicing</keyword>
<dbReference type="KEGG" id="ero:EROM_080470"/>
<dbReference type="Gene3D" id="2.30.30.100">
    <property type="match status" value="1"/>
</dbReference>
<dbReference type="InterPro" id="IPR050914">
    <property type="entry name" value="snRNP_SmB/NAA38-like"/>
</dbReference>
<dbReference type="Proteomes" id="UP000010094">
    <property type="component" value="Chromosome VIII"/>
</dbReference>
<dbReference type="PANTHER" id="PTHR10701:SF0">
    <property type="entry name" value="SMALL NUCLEAR RIBONUCLEOPROTEIN-ASSOCIATED PROTEIN B"/>
    <property type="match status" value="1"/>
</dbReference>
<evidence type="ECO:0000256" key="3">
    <source>
        <dbReference type="ARBA" id="ARBA00009123"/>
    </source>
</evidence>
<evidence type="ECO:0000313" key="13">
    <source>
        <dbReference type="Proteomes" id="UP000010094"/>
    </source>
</evidence>
<evidence type="ECO:0000256" key="8">
    <source>
        <dbReference type="ARBA" id="ARBA00023242"/>
    </source>
</evidence>
<dbReference type="HOGENOM" id="CLU_076902_4_2_1"/>
<sequence length="79" mass="9198">MKSNLEKYVNYRVKARMRDGRWMEGTMLAVDGDTNAVLDDTEEFRKIKGSKEARRRILGLVVIRGDFIMDIEIISKPYS</sequence>
<gene>
    <name evidence="12" type="ordered locus">EROM_080470</name>
</gene>
<dbReference type="GO" id="GO:0005685">
    <property type="term" value="C:U1 snRNP"/>
    <property type="evidence" value="ECO:0007669"/>
    <property type="project" value="TreeGrafter"/>
</dbReference>